<evidence type="ECO:0000256" key="3">
    <source>
        <dbReference type="ARBA" id="ARBA00023136"/>
    </source>
</evidence>
<organism evidence="8 9">
    <name type="scientific">Methylorubrum extorquens</name>
    <name type="common">Methylobacterium dichloromethanicum</name>
    <name type="synonym">Methylobacterium extorquens</name>
    <dbReference type="NCBI Taxonomy" id="408"/>
    <lineage>
        <taxon>Bacteria</taxon>
        <taxon>Pseudomonadati</taxon>
        <taxon>Pseudomonadota</taxon>
        <taxon>Alphaproteobacteria</taxon>
        <taxon>Hyphomicrobiales</taxon>
        <taxon>Methylobacteriaceae</taxon>
        <taxon>Methylorubrum</taxon>
    </lineage>
</organism>
<keyword evidence="2 6" id="KW-0732">Signal</keyword>
<dbReference type="AlphaFoldDB" id="A0A1S1PC71"/>
<keyword evidence="4" id="KW-0998">Cell outer membrane</keyword>
<dbReference type="PANTHER" id="PTHR34001:SF3">
    <property type="entry name" value="BLL7405 PROTEIN"/>
    <property type="match status" value="1"/>
</dbReference>
<evidence type="ECO:0000256" key="5">
    <source>
        <dbReference type="ARBA" id="ARBA00038306"/>
    </source>
</evidence>
<name>A0A1S1PC71_METEX</name>
<dbReference type="Proteomes" id="UP000180215">
    <property type="component" value="Unassembled WGS sequence"/>
</dbReference>
<evidence type="ECO:0000256" key="1">
    <source>
        <dbReference type="ARBA" id="ARBA00004442"/>
    </source>
</evidence>
<dbReference type="Gene3D" id="2.40.160.20">
    <property type="match status" value="1"/>
</dbReference>
<dbReference type="GO" id="GO:0009279">
    <property type="term" value="C:cell outer membrane"/>
    <property type="evidence" value="ECO:0007669"/>
    <property type="project" value="UniProtKB-SubCell"/>
</dbReference>
<evidence type="ECO:0000313" key="8">
    <source>
        <dbReference type="EMBL" id="OHV17604.1"/>
    </source>
</evidence>
<evidence type="ECO:0000313" key="9">
    <source>
        <dbReference type="Proteomes" id="UP000180215"/>
    </source>
</evidence>
<feature type="chain" id="PRO_5010207590" evidence="6">
    <location>
        <begin position="20"/>
        <end position="299"/>
    </location>
</feature>
<evidence type="ECO:0000256" key="6">
    <source>
        <dbReference type="SAM" id="SignalP"/>
    </source>
</evidence>
<dbReference type="SUPFAM" id="SSF56925">
    <property type="entry name" value="OMPA-like"/>
    <property type="match status" value="1"/>
</dbReference>
<feature type="signal peptide" evidence="6">
    <location>
        <begin position="1"/>
        <end position="19"/>
    </location>
</feature>
<proteinExistence type="inferred from homology"/>
<sequence>MRIATLALLTTVLVSPALAADLDYGVLRGYDDDYPAPAPIIDWSGFYVGGHGGYSSAALGFGNAFQPIVANALRYTVAEAEMNASHLLAARATHSGGASYGVFAGVNYQFEDVVVGFEADYTYFGQSGTTSDQIARYMITKDNFLSTVNLSGQASTKIQDYGTIRGRLGYAFGNFLPFVTGGLALGRATVRDTVTIQDYGYNNTTYAANQTGTTKSYIDNDGYSVFFQNNPPGSIPAPGTVHGTTKKVTVAGIAVGGGLEYAITPNFLLRGEYQYVLFNDFQGHKAELNTVRGGAAVKF</sequence>
<comment type="similarity">
    <text evidence="5">Belongs to the Omp25/RopB family.</text>
</comment>
<dbReference type="InterPro" id="IPR011250">
    <property type="entry name" value="OMP/PagP_B-barrel"/>
</dbReference>
<dbReference type="Pfam" id="PF13505">
    <property type="entry name" value="OMP_b-brl"/>
    <property type="match status" value="1"/>
</dbReference>
<protein>
    <submittedName>
        <fullName evidence="8">Porin</fullName>
    </submittedName>
</protein>
<evidence type="ECO:0000256" key="4">
    <source>
        <dbReference type="ARBA" id="ARBA00023237"/>
    </source>
</evidence>
<comment type="subcellular location">
    <subcellularLocation>
        <location evidence="1">Cell outer membrane</location>
    </subcellularLocation>
</comment>
<dbReference type="PANTHER" id="PTHR34001">
    <property type="entry name" value="BLL7405 PROTEIN"/>
    <property type="match status" value="1"/>
</dbReference>
<dbReference type="InterPro" id="IPR027385">
    <property type="entry name" value="Beta-barrel_OMP"/>
</dbReference>
<feature type="domain" description="Outer membrane protein beta-barrel" evidence="7">
    <location>
        <begin position="42"/>
        <end position="299"/>
    </location>
</feature>
<gene>
    <name evidence="8" type="ORF">BK022_04575</name>
</gene>
<keyword evidence="3" id="KW-0472">Membrane</keyword>
<evidence type="ECO:0000259" key="7">
    <source>
        <dbReference type="Pfam" id="PF13505"/>
    </source>
</evidence>
<comment type="caution">
    <text evidence="8">The sequence shown here is derived from an EMBL/GenBank/DDBJ whole genome shotgun (WGS) entry which is preliminary data.</text>
</comment>
<evidence type="ECO:0000256" key="2">
    <source>
        <dbReference type="ARBA" id="ARBA00022729"/>
    </source>
</evidence>
<dbReference type="EMBL" id="MNAO01000030">
    <property type="protein sequence ID" value="OHV17604.1"/>
    <property type="molecule type" value="Genomic_DNA"/>
</dbReference>
<accession>A0A1S1PC71</accession>
<reference evidence="8 9" key="1">
    <citation type="submission" date="2016-10" db="EMBL/GenBank/DDBJ databases">
        <title>Draft genome sequence of Methylobacterium extorquens CP3, a seed endophyte of Crotalaria pumila with plant growth-promoting and metal tolerance properties.</title>
        <authorList>
            <person name="Sanchez-Lopez A.S."/>
            <person name="Van Hamme J.D."/>
            <person name="Thijs S."/>
            <person name="Mcammond B.M."/>
            <person name="Stevens V."/>
            <person name="Gonzalez-Chavez M.D.C."/>
            <person name="Vangronsveld J."/>
        </authorList>
    </citation>
    <scope>NUCLEOTIDE SEQUENCE [LARGE SCALE GENOMIC DNA]</scope>
    <source>
        <strain evidence="8 9">CP3</strain>
    </source>
</reference>
<dbReference type="InterPro" id="IPR051692">
    <property type="entry name" value="OMP-like"/>
</dbReference>